<name>M1MJG4_9CLOT</name>
<dbReference type="SUPFAM" id="SSF103473">
    <property type="entry name" value="MFS general substrate transporter"/>
    <property type="match status" value="1"/>
</dbReference>
<reference evidence="2 3" key="1">
    <citation type="submission" date="2013-02" db="EMBL/GenBank/DDBJ databases">
        <title>Genome sequence of Clostridium saccharoperbutylacetonicum N1-4(HMT).</title>
        <authorList>
            <person name="Poehlein A."/>
            <person name="Daniel R."/>
        </authorList>
    </citation>
    <scope>NUCLEOTIDE SEQUENCE [LARGE SCALE GENOMIC DNA]</scope>
    <source>
        <strain evidence="3">N1-4(HMT)</strain>
    </source>
</reference>
<feature type="transmembrane region" description="Helical" evidence="1">
    <location>
        <begin position="325"/>
        <end position="346"/>
    </location>
</feature>
<keyword evidence="3" id="KW-1185">Reference proteome</keyword>
<keyword evidence="1" id="KW-1133">Transmembrane helix</keyword>
<keyword evidence="1" id="KW-0472">Membrane</keyword>
<dbReference type="PANTHER" id="PTHR11328:SF24">
    <property type="entry name" value="MAJOR FACILITATOR SUPERFAMILY (MFS) PROFILE DOMAIN-CONTAINING PROTEIN"/>
    <property type="match status" value="1"/>
</dbReference>
<feature type="transmembrane region" description="Helical" evidence="1">
    <location>
        <begin position="84"/>
        <end position="102"/>
    </location>
</feature>
<dbReference type="NCBIfam" id="TIGR00792">
    <property type="entry name" value="gph"/>
    <property type="match status" value="1"/>
</dbReference>
<feature type="transmembrane region" description="Helical" evidence="1">
    <location>
        <begin position="416"/>
        <end position="434"/>
    </location>
</feature>
<feature type="transmembrane region" description="Helical" evidence="1">
    <location>
        <begin position="114"/>
        <end position="138"/>
    </location>
</feature>
<dbReference type="GO" id="GO:0006814">
    <property type="term" value="P:sodium ion transport"/>
    <property type="evidence" value="ECO:0007669"/>
    <property type="project" value="InterPro"/>
</dbReference>
<dbReference type="eggNOG" id="COG2211">
    <property type="taxonomic scope" value="Bacteria"/>
</dbReference>
<feature type="transmembrane region" description="Helical" evidence="1">
    <location>
        <begin position="270"/>
        <end position="293"/>
    </location>
</feature>
<feature type="transmembrane region" description="Helical" evidence="1">
    <location>
        <begin position="236"/>
        <end position="264"/>
    </location>
</feature>
<evidence type="ECO:0000313" key="3">
    <source>
        <dbReference type="Proteomes" id="UP000011728"/>
    </source>
</evidence>
<dbReference type="Proteomes" id="UP000011728">
    <property type="component" value="Chromosome"/>
</dbReference>
<dbReference type="InterPro" id="IPR036259">
    <property type="entry name" value="MFS_trans_sf"/>
</dbReference>
<dbReference type="CDD" id="cd17332">
    <property type="entry name" value="MFS_MelB_like"/>
    <property type="match status" value="1"/>
</dbReference>
<gene>
    <name evidence="2" type="ORF">Cspa_c43210</name>
</gene>
<dbReference type="HOGENOM" id="CLU_027408_0_2_9"/>
<proteinExistence type="predicted"/>
<dbReference type="PANTHER" id="PTHR11328">
    <property type="entry name" value="MAJOR FACILITATOR SUPERFAMILY DOMAIN-CONTAINING PROTEIN"/>
    <property type="match status" value="1"/>
</dbReference>
<feature type="transmembrane region" description="Helical" evidence="1">
    <location>
        <begin position="367"/>
        <end position="396"/>
    </location>
</feature>
<protein>
    <submittedName>
        <fullName evidence="2">Sugar (Glycoside-pentoside-hexuronide) transporter</fullName>
    </submittedName>
</protein>
<keyword evidence="1" id="KW-0812">Transmembrane</keyword>
<dbReference type="GO" id="GO:0005886">
    <property type="term" value="C:plasma membrane"/>
    <property type="evidence" value="ECO:0007669"/>
    <property type="project" value="TreeGrafter"/>
</dbReference>
<organism evidence="2 3">
    <name type="scientific">Clostridium saccharoperbutylacetonicum N1-4(HMT)</name>
    <dbReference type="NCBI Taxonomy" id="931276"/>
    <lineage>
        <taxon>Bacteria</taxon>
        <taxon>Bacillati</taxon>
        <taxon>Bacillota</taxon>
        <taxon>Clostridia</taxon>
        <taxon>Eubacteriales</taxon>
        <taxon>Clostridiaceae</taxon>
        <taxon>Clostridium</taxon>
    </lineage>
</organism>
<dbReference type="GO" id="GO:0008643">
    <property type="term" value="P:carbohydrate transport"/>
    <property type="evidence" value="ECO:0007669"/>
    <property type="project" value="InterPro"/>
</dbReference>
<evidence type="ECO:0000313" key="2">
    <source>
        <dbReference type="EMBL" id="AGF58074.1"/>
    </source>
</evidence>
<dbReference type="Gene3D" id="1.20.1250.20">
    <property type="entry name" value="MFS general substrate transporter like domains"/>
    <property type="match status" value="1"/>
</dbReference>
<dbReference type="STRING" id="36745.CLSAP_40870"/>
<feature type="transmembrane region" description="Helical" evidence="1">
    <location>
        <begin position="300"/>
        <end position="319"/>
    </location>
</feature>
<dbReference type="GO" id="GO:0015293">
    <property type="term" value="F:symporter activity"/>
    <property type="evidence" value="ECO:0007669"/>
    <property type="project" value="InterPro"/>
</dbReference>
<sequence length="455" mass="49239">MNNENVKTGKLSFGTKFSYGIGDFASNLSWGLVSTYLLFFYTDVFGISAAVAGVIILAARIWDCFVDPVVGLVVERTNTRFGRFRPYIIFGAIVLAAFNTLTFTTPNLSPTGKIIYATVTYFILGTVYSIVNVPYGALGTVMTRDTEERTSLNSFRGFFSLISNVITGAALMPLVMALGQGNNQKGFSYGALVISLFTLPLFYMVFRNCKEVIQPPKGSHPSIKDSIRAVSLNKPFMLIAIYLFLLFTALFGRLGTVVFYYIYVIGRPDLIAPLMGGFGVCTAIGSIIVGAIAKYFEKRTLAIIGVVLCGLTCIGIYLIPVTSVTAIMILSTIGFIPVGFGAPMIFSMVADSIDYSEWKHGSRADGAIYSVTSLITKISSAIIGGITAIALGWIGYIPNAQQSVETIKGLNMVVNLLPGIVYLLAIVPMLLYGITKAKAQGYAKEIEERRANTNV</sequence>
<evidence type="ECO:0000256" key="1">
    <source>
        <dbReference type="SAM" id="Phobius"/>
    </source>
</evidence>
<feature type="transmembrane region" description="Helical" evidence="1">
    <location>
        <begin position="158"/>
        <end position="180"/>
    </location>
</feature>
<dbReference type="KEGG" id="csr:Cspa_c43210"/>
<dbReference type="OrthoDB" id="9764596at2"/>
<dbReference type="InterPro" id="IPR001927">
    <property type="entry name" value="Na/Gal_symport"/>
</dbReference>
<dbReference type="Pfam" id="PF13347">
    <property type="entry name" value="MFS_2"/>
    <property type="match status" value="1"/>
</dbReference>
<accession>M1MJG4</accession>
<dbReference type="RefSeq" id="WP_015394385.1">
    <property type="nucleotide sequence ID" value="NC_020291.1"/>
</dbReference>
<dbReference type="AlphaFoldDB" id="M1MJG4"/>
<feature type="transmembrane region" description="Helical" evidence="1">
    <location>
        <begin position="186"/>
        <end position="206"/>
    </location>
</feature>
<feature type="transmembrane region" description="Helical" evidence="1">
    <location>
        <begin position="38"/>
        <end position="63"/>
    </location>
</feature>
<dbReference type="PATRIC" id="fig|931276.5.peg.4353"/>
<dbReference type="InterPro" id="IPR039672">
    <property type="entry name" value="MFS_2"/>
</dbReference>
<dbReference type="EMBL" id="CP004121">
    <property type="protein sequence ID" value="AGF58074.1"/>
    <property type="molecule type" value="Genomic_DNA"/>
</dbReference>